<dbReference type="EMBL" id="BSXS01008468">
    <property type="protein sequence ID" value="GME92587.1"/>
    <property type="molecule type" value="Genomic_DNA"/>
</dbReference>
<reference evidence="1" key="1">
    <citation type="submission" date="2023-04" db="EMBL/GenBank/DDBJ databases">
        <title>Ambrosiozyma monospora NBRC 10751.</title>
        <authorList>
            <person name="Ichikawa N."/>
            <person name="Sato H."/>
            <person name="Tonouchi N."/>
        </authorList>
    </citation>
    <scope>NUCLEOTIDE SEQUENCE</scope>
    <source>
        <strain evidence="1">NBRC 10751</strain>
    </source>
</reference>
<sequence>MEKESYLCMLRVNKSDAAREMIWRSHNPQAWMKWKTGVITGAGDKSNEKEKDDSDDDDNAADAPVDSDGDVEMDMQDTQAVLPTSTAKIQSTAASTGVATTTQTQVSTAKIPMTASEPAPTLPIQSASETRKVPAVTQSADSETQKISTANPSTALIAEEEEDDDDDDDIENHKSTTHTSKTFNKLFLDSDDSDDEPEQQQSQQSQLNEANESTVDVSHIEDYKNMSRSEKILARVREKERLRAEKEKKDNERRNKPLEDEGSVSVSGSDSEVEAKSKKPRRKSKKAQEAERIANGVRQNEMIKKGSRFARTDNPDKFALSKFLENFNNSSSSSDDEDDKVFSSPRKGNTPHSSPSKSTHHSKVKQEPTTAKKPLPVFKSLATSKYTEKLQDEAKNNMIVLDSDESDDDIVVLKTISNKKQVFDWKQKIASKHKNQAN</sequence>
<protein>
    <submittedName>
        <fullName evidence="1">Unnamed protein product</fullName>
    </submittedName>
</protein>
<organism evidence="1 2">
    <name type="scientific">Ambrosiozyma monospora</name>
    <name type="common">Yeast</name>
    <name type="synonym">Endomycopsis monosporus</name>
    <dbReference type="NCBI Taxonomy" id="43982"/>
    <lineage>
        <taxon>Eukaryota</taxon>
        <taxon>Fungi</taxon>
        <taxon>Dikarya</taxon>
        <taxon>Ascomycota</taxon>
        <taxon>Saccharomycotina</taxon>
        <taxon>Pichiomycetes</taxon>
        <taxon>Pichiales</taxon>
        <taxon>Pichiaceae</taxon>
        <taxon>Ambrosiozyma</taxon>
    </lineage>
</organism>
<evidence type="ECO:0000313" key="1">
    <source>
        <dbReference type="EMBL" id="GME92587.1"/>
    </source>
</evidence>
<proteinExistence type="predicted"/>
<gene>
    <name evidence="1" type="ORF">Amon02_000910800</name>
</gene>
<comment type="caution">
    <text evidence="1">The sequence shown here is derived from an EMBL/GenBank/DDBJ whole genome shotgun (WGS) entry which is preliminary data.</text>
</comment>
<dbReference type="Proteomes" id="UP001165064">
    <property type="component" value="Unassembled WGS sequence"/>
</dbReference>
<keyword evidence="2" id="KW-1185">Reference proteome</keyword>
<accession>A0ACB5TP51</accession>
<name>A0ACB5TP51_AMBMO</name>
<evidence type="ECO:0000313" key="2">
    <source>
        <dbReference type="Proteomes" id="UP001165064"/>
    </source>
</evidence>